<keyword evidence="8" id="KW-0539">Nucleus</keyword>
<evidence type="ECO:0000256" key="13">
    <source>
        <dbReference type="ARBA" id="ARBA00077998"/>
    </source>
</evidence>
<comment type="subcellular location">
    <subcellularLocation>
        <location evidence="1">Nucleus</location>
    </subcellularLocation>
</comment>
<feature type="compositionally biased region" description="Basic and acidic residues" evidence="14">
    <location>
        <begin position="401"/>
        <end position="415"/>
    </location>
</feature>
<dbReference type="GO" id="GO:0005634">
    <property type="term" value="C:nucleus"/>
    <property type="evidence" value="ECO:0007669"/>
    <property type="project" value="UniProtKB-SubCell"/>
</dbReference>
<evidence type="ECO:0000256" key="1">
    <source>
        <dbReference type="ARBA" id="ARBA00004123"/>
    </source>
</evidence>
<gene>
    <name evidence="16" type="ORF">BDV23DRAFT_164337</name>
</gene>
<dbReference type="SUPFAM" id="SSF53335">
    <property type="entry name" value="S-adenosyl-L-methionine-dependent methyltransferases"/>
    <property type="match status" value="1"/>
</dbReference>
<comment type="subunit">
    <text evidence="11">Heterotetramer; composed of two copies of TRM6 and two copies of TRM61.</text>
</comment>
<feature type="compositionally biased region" description="Polar residues" evidence="14">
    <location>
        <begin position="383"/>
        <end position="400"/>
    </location>
</feature>
<evidence type="ECO:0000256" key="3">
    <source>
        <dbReference type="ARBA" id="ARBA00015963"/>
    </source>
</evidence>
<evidence type="ECO:0000259" key="15">
    <source>
        <dbReference type="Pfam" id="PF08704"/>
    </source>
</evidence>
<dbReference type="OrthoDB" id="1925287at2759"/>
<evidence type="ECO:0000256" key="9">
    <source>
        <dbReference type="ARBA" id="ARBA00033309"/>
    </source>
</evidence>
<keyword evidence="6" id="KW-0949">S-adenosyl-L-methionine</keyword>
<evidence type="ECO:0000256" key="6">
    <source>
        <dbReference type="ARBA" id="ARBA00022691"/>
    </source>
</evidence>
<organism evidence="16">
    <name type="scientific">Petromyces alliaceus</name>
    <name type="common">Aspergillus alliaceus</name>
    <dbReference type="NCBI Taxonomy" id="209559"/>
    <lineage>
        <taxon>Eukaryota</taxon>
        <taxon>Fungi</taxon>
        <taxon>Dikarya</taxon>
        <taxon>Ascomycota</taxon>
        <taxon>Pezizomycotina</taxon>
        <taxon>Eurotiomycetes</taxon>
        <taxon>Eurotiomycetidae</taxon>
        <taxon>Eurotiales</taxon>
        <taxon>Aspergillaceae</taxon>
        <taxon>Aspergillus</taxon>
        <taxon>Aspergillus subgen. Circumdati</taxon>
    </lineage>
</organism>
<dbReference type="Pfam" id="PF08704">
    <property type="entry name" value="GCD14"/>
    <property type="match status" value="1"/>
</dbReference>
<evidence type="ECO:0000256" key="10">
    <source>
        <dbReference type="ARBA" id="ARBA00054081"/>
    </source>
</evidence>
<keyword evidence="7" id="KW-0819">tRNA processing</keyword>
<dbReference type="PANTHER" id="PTHR12133">
    <property type="entry name" value="TRNA (ADENINE(58)-N(1))-METHYLTRANSFERASE"/>
    <property type="match status" value="1"/>
</dbReference>
<proteinExistence type="predicted"/>
<accession>A0A5N7BVG0</accession>
<dbReference type="EC" id="2.1.1.220" evidence="2"/>
<dbReference type="InterPro" id="IPR014816">
    <property type="entry name" value="tRNA_MeTrfase_Gcd14"/>
</dbReference>
<dbReference type="InterPro" id="IPR029063">
    <property type="entry name" value="SAM-dependent_MTases_sf"/>
</dbReference>
<name>A0A5N7BVG0_PETAA</name>
<dbReference type="PANTHER" id="PTHR12133:SF2">
    <property type="entry name" value="TRNA (ADENINE(58)-N(1))-METHYLTRANSFERASE CATALYTIC SUBUNIT TRMT61A"/>
    <property type="match status" value="1"/>
</dbReference>
<comment type="function">
    <text evidence="10">Catalytic subunit of tRNA (adenine-N(1)-)-methyltransferase, which catalyzes the formation of N(1)-methyladenine at position 58 (m1A58) in initiator methionyl-tRNA.</text>
</comment>
<dbReference type="GO" id="GO:0031515">
    <property type="term" value="C:tRNA (m1A) methyltransferase complex"/>
    <property type="evidence" value="ECO:0007669"/>
    <property type="project" value="InterPro"/>
</dbReference>
<dbReference type="Gene3D" id="3.10.330.20">
    <property type="match status" value="1"/>
</dbReference>
<dbReference type="EMBL" id="ML735325">
    <property type="protein sequence ID" value="KAE8385810.1"/>
    <property type="molecule type" value="Genomic_DNA"/>
</dbReference>
<dbReference type="FunFam" id="3.40.50.150:FF:000189">
    <property type="entry name" value="tRNA (adenine(58)-N(1))-methyltransferase catalytic subunit TRM61"/>
    <property type="match status" value="1"/>
</dbReference>
<evidence type="ECO:0000256" key="2">
    <source>
        <dbReference type="ARBA" id="ARBA00012796"/>
    </source>
</evidence>
<dbReference type="InterPro" id="IPR049470">
    <property type="entry name" value="TRM61_C"/>
</dbReference>
<feature type="region of interest" description="Disordered" evidence="14">
    <location>
        <begin position="95"/>
        <end position="128"/>
    </location>
</feature>
<dbReference type="AlphaFoldDB" id="A0A5N7BVG0"/>
<evidence type="ECO:0000313" key="16">
    <source>
        <dbReference type="EMBL" id="KAE8385810.1"/>
    </source>
</evidence>
<feature type="region of interest" description="Disordered" evidence="14">
    <location>
        <begin position="459"/>
        <end position="511"/>
    </location>
</feature>
<evidence type="ECO:0000256" key="7">
    <source>
        <dbReference type="ARBA" id="ARBA00022694"/>
    </source>
</evidence>
<evidence type="ECO:0000256" key="8">
    <source>
        <dbReference type="ARBA" id="ARBA00023242"/>
    </source>
</evidence>
<evidence type="ECO:0000256" key="11">
    <source>
        <dbReference type="ARBA" id="ARBA00063447"/>
    </source>
</evidence>
<evidence type="ECO:0000256" key="4">
    <source>
        <dbReference type="ARBA" id="ARBA00022603"/>
    </source>
</evidence>
<reference evidence="16" key="1">
    <citation type="submission" date="2019-04" db="EMBL/GenBank/DDBJ databases">
        <title>Friends and foes A comparative genomics studyof 23 Aspergillus species from section Flavi.</title>
        <authorList>
            <consortium name="DOE Joint Genome Institute"/>
            <person name="Kjaerbolling I."/>
            <person name="Vesth T."/>
            <person name="Frisvad J.C."/>
            <person name="Nybo J.L."/>
            <person name="Theobald S."/>
            <person name="Kildgaard S."/>
            <person name="Isbrandt T."/>
            <person name="Kuo A."/>
            <person name="Sato A."/>
            <person name="Lyhne E.K."/>
            <person name="Kogle M.E."/>
            <person name="Wiebenga A."/>
            <person name="Kun R.S."/>
            <person name="Lubbers R.J."/>
            <person name="Makela M.R."/>
            <person name="Barry K."/>
            <person name="Chovatia M."/>
            <person name="Clum A."/>
            <person name="Daum C."/>
            <person name="Haridas S."/>
            <person name="He G."/>
            <person name="LaButti K."/>
            <person name="Lipzen A."/>
            <person name="Mondo S."/>
            <person name="Riley R."/>
            <person name="Salamov A."/>
            <person name="Simmons B.A."/>
            <person name="Magnuson J.K."/>
            <person name="Henrissat B."/>
            <person name="Mortensen U.H."/>
            <person name="Larsen T.O."/>
            <person name="Devries R.P."/>
            <person name="Grigoriev I.V."/>
            <person name="Machida M."/>
            <person name="Baker S.E."/>
            <person name="Andersen M.R."/>
        </authorList>
    </citation>
    <scope>NUCLEOTIDE SEQUENCE [LARGE SCALE GENOMIC DNA]</scope>
    <source>
        <strain evidence="16">IBT 14317</strain>
    </source>
</reference>
<dbReference type="Proteomes" id="UP000326877">
    <property type="component" value="Unassembled WGS sequence"/>
</dbReference>
<keyword evidence="5 16" id="KW-0808">Transferase</keyword>
<dbReference type="GO" id="GO:0160107">
    <property type="term" value="F:tRNA (adenine(58)-N1)-methyltransferase activity"/>
    <property type="evidence" value="ECO:0007669"/>
    <property type="project" value="UniProtKB-EC"/>
</dbReference>
<evidence type="ECO:0000256" key="12">
    <source>
        <dbReference type="ARBA" id="ARBA00067592"/>
    </source>
</evidence>
<dbReference type="Gene3D" id="3.40.50.150">
    <property type="entry name" value="Vaccinia Virus protein VP39"/>
    <property type="match status" value="1"/>
</dbReference>
<evidence type="ECO:0000256" key="5">
    <source>
        <dbReference type="ARBA" id="ARBA00022679"/>
    </source>
</evidence>
<evidence type="ECO:0000256" key="14">
    <source>
        <dbReference type="SAM" id="MobiDB-lite"/>
    </source>
</evidence>
<feature type="domain" description="tRNA (adenine(58)-N(1))-methyltransferase catalytic subunit TRM61 C-terminal" evidence="15">
    <location>
        <begin position="137"/>
        <end position="451"/>
    </location>
</feature>
<feature type="region of interest" description="Disordered" evidence="14">
    <location>
        <begin position="382"/>
        <end position="428"/>
    </location>
</feature>
<sequence>MIEAFELVRDFAIAKAATPQAVTMPSPFLTPGAQSQLDSLALLSLRRDQTIPTILQLHDEKAGYKEGKVTNTRFGSFPHSTLYDQPWGSQIIASKVDTGSRGRAQSKKLKRKADDLDSSTQAEDKPSPQAAVAAASGFLHLLYPTPELWTASLPHRTQVVYTPDYSYILHRLRARPGSTVIEAGAGSGSFTHASVRAVFNGYPSDDQRTHKRRLGKVCSFEFHAQRAEKVRVEVKEHGLEGLVEVTHRDVYEDGFLLGNPKTGNSPKANSIFLDLPAPWLALKHLVRNPPSGVESPLDASSPVYICTFSPCLEQVQRTISTLRQLGWLNISMVEVNHRRIDVKRERVGLDYENVRGTVVFPRSVDEAVERTRALEERSVLFRASQNQSDSESTPALQTETDANKGDTTSKPETDVPARPQEPEIPLYKQGRLITRSEIDLKNHTSYLVFAVLPREWTEEDEQRCRKKWPSNRVVEPRGPSKSKKQMKKEAKEQRNQQKEQQGQPDTESQKE</sequence>
<dbReference type="GO" id="GO:0030488">
    <property type="term" value="P:tRNA methylation"/>
    <property type="evidence" value="ECO:0007669"/>
    <property type="project" value="InterPro"/>
</dbReference>
<dbReference type="PROSITE" id="PS51620">
    <property type="entry name" value="SAM_TRM61"/>
    <property type="match status" value="1"/>
</dbReference>
<protein>
    <recommendedName>
        <fullName evidence="3">tRNA (adenine(58)-N(1))-methyltransferase catalytic subunit TRM61</fullName>
        <ecNumber evidence="2">2.1.1.220</ecNumber>
    </recommendedName>
    <alternativeName>
        <fullName evidence="12">tRNA (adenine(58)-N(1))-methyltransferase catalytic subunit trm61</fullName>
    </alternativeName>
    <alternativeName>
        <fullName evidence="9 13">tRNA(m1A58)-methyltransferase subunit TRM61</fullName>
    </alternativeName>
</protein>
<keyword evidence="4 16" id="KW-0489">Methyltransferase</keyword>
<feature type="compositionally biased region" description="Basic and acidic residues" evidence="14">
    <location>
        <begin position="487"/>
        <end position="497"/>
    </location>
</feature>